<sequence length="245" mass="26481">MTRIVRRLLLGFALLFLLPLGLHALWHWQRGWPASWTAADWSSTGSLPEASAEAPALVRIYAARTGRWRGIFAVHSWIVVKTAGGAYERYDKLGWGRPIRVNAYAPDARWYGNDPEPVFAADGEAAARLIPAIKAAVAAYGYQRLGDYRLWPGPNSNTFVASVLAAVPAIDAALPPTAIGKDFPADGRWFGLTPTGLGLRLSLAGYLGVTIGWIEGLEINVLGAVAGLDIRRPALKLPGWGRIGM</sequence>
<gene>
    <name evidence="1" type="ORF">ABB55_11505</name>
</gene>
<name>A0A0P6VQI5_9HYPH</name>
<dbReference type="RefSeq" id="WP_054358926.1">
    <property type="nucleotide sequence ID" value="NZ_LJYW01000001.1"/>
</dbReference>
<dbReference type="Proteomes" id="UP000048984">
    <property type="component" value="Unassembled WGS sequence"/>
</dbReference>
<evidence type="ECO:0000313" key="2">
    <source>
        <dbReference type="Proteomes" id="UP000048984"/>
    </source>
</evidence>
<evidence type="ECO:0008006" key="3">
    <source>
        <dbReference type="Google" id="ProtNLM"/>
    </source>
</evidence>
<dbReference type="STRING" id="665126.ABB55_11505"/>
<dbReference type="AlphaFoldDB" id="A0A0P6VQI5"/>
<protein>
    <recommendedName>
        <fullName evidence="3">DUF3750 domain-containing protein</fullName>
    </recommendedName>
</protein>
<dbReference type="InterPro" id="IPR022224">
    <property type="entry name" value="DUF3750"/>
</dbReference>
<evidence type="ECO:0000313" key="1">
    <source>
        <dbReference type="EMBL" id="KPL52763.1"/>
    </source>
</evidence>
<keyword evidence="2" id="KW-1185">Reference proteome</keyword>
<comment type="caution">
    <text evidence="1">The sequence shown here is derived from an EMBL/GenBank/DDBJ whole genome shotgun (WGS) entry which is preliminary data.</text>
</comment>
<reference evidence="1 2" key="2">
    <citation type="submission" date="2015-10" db="EMBL/GenBank/DDBJ databases">
        <title>Draft Genome Sequence of Prosthecomicrobium hirschii ATCC 27832.</title>
        <authorList>
            <person name="Daniel J."/>
            <person name="Givan S.A."/>
            <person name="Brun Y.V."/>
            <person name="Brown P.J."/>
        </authorList>
    </citation>
    <scope>NUCLEOTIDE SEQUENCE [LARGE SCALE GENOMIC DNA]</scope>
    <source>
        <strain evidence="1 2">16</strain>
    </source>
</reference>
<reference evidence="1 2" key="1">
    <citation type="submission" date="2015-09" db="EMBL/GenBank/DDBJ databases">
        <authorList>
            <person name="Jackson K.R."/>
            <person name="Lunt B.L."/>
            <person name="Fisher J.N.B."/>
            <person name="Gardner A.V."/>
            <person name="Bailey M.E."/>
            <person name="Deus L.M."/>
            <person name="Earl A.S."/>
            <person name="Gibby P.D."/>
            <person name="Hartmann K.A."/>
            <person name="Liu J.E."/>
            <person name="Manci A.M."/>
            <person name="Nielsen D.A."/>
            <person name="Solomon M.B."/>
            <person name="Breakwell D.P."/>
            <person name="Burnett S.H."/>
            <person name="Grose J.H."/>
        </authorList>
    </citation>
    <scope>NUCLEOTIDE SEQUENCE [LARGE SCALE GENOMIC DNA]</scope>
    <source>
        <strain evidence="1 2">16</strain>
    </source>
</reference>
<accession>A0A0P6VQI5</accession>
<organism evidence="1 2">
    <name type="scientific">Prosthecodimorpha hirschii</name>
    <dbReference type="NCBI Taxonomy" id="665126"/>
    <lineage>
        <taxon>Bacteria</taxon>
        <taxon>Pseudomonadati</taxon>
        <taxon>Pseudomonadota</taxon>
        <taxon>Alphaproteobacteria</taxon>
        <taxon>Hyphomicrobiales</taxon>
        <taxon>Ancalomicrobiaceae</taxon>
        <taxon>Prosthecodimorpha</taxon>
    </lineage>
</organism>
<proteinExistence type="predicted"/>
<dbReference type="EMBL" id="LJYW01000001">
    <property type="protein sequence ID" value="KPL52763.1"/>
    <property type="molecule type" value="Genomic_DNA"/>
</dbReference>
<dbReference type="Pfam" id="PF12570">
    <property type="entry name" value="DUF3750"/>
    <property type="match status" value="1"/>
</dbReference>